<protein>
    <submittedName>
        <fullName evidence="1">Uncharacterized protein</fullName>
    </submittedName>
</protein>
<keyword evidence="2" id="KW-1185">Reference proteome</keyword>
<dbReference type="EMBL" id="KZ308595">
    <property type="protein sequence ID" value="KAG8232139.1"/>
    <property type="molecule type" value="Genomic_DNA"/>
</dbReference>
<reference evidence="1" key="2">
    <citation type="submission" date="2017-10" db="EMBL/GenBank/DDBJ databases">
        <title>Ladona fulva Genome sequencing and assembly.</title>
        <authorList>
            <person name="Murali S."/>
            <person name="Richards S."/>
            <person name="Bandaranaike D."/>
            <person name="Bellair M."/>
            <person name="Blankenburg K."/>
            <person name="Chao H."/>
            <person name="Dinh H."/>
            <person name="Doddapaneni H."/>
            <person name="Dugan-Rocha S."/>
            <person name="Elkadiri S."/>
            <person name="Gnanaolivu R."/>
            <person name="Hernandez B."/>
            <person name="Skinner E."/>
            <person name="Javaid M."/>
            <person name="Lee S."/>
            <person name="Li M."/>
            <person name="Ming W."/>
            <person name="Munidasa M."/>
            <person name="Muniz J."/>
            <person name="Nguyen L."/>
            <person name="Hughes D."/>
            <person name="Osuji N."/>
            <person name="Pu L.-L."/>
            <person name="Puazo M."/>
            <person name="Qu C."/>
            <person name="Quiroz J."/>
            <person name="Raj R."/>
            <person name="Weissenberger G."/>
            <person name="Xin Y."/>
            <person name="Zou X."/>
            <person name="Han Y."/>
            <person name="Worley K."/>
            <person name="Muzny D."/>
            <person name="Gibbs R."/>
        </authorList>
    </citation>
    <scope>NUCLEOTIDE SEQUENCE</scope>
    <source>
        <strain evidence="1">Sampled in the wild</strain>
    </source>
</reference>
<evidence type="ECO:0000313" key="1">
    <source>
        <dbReference type="EMBL" id="KAG8232139.1"/>
    </source>
</evidence>
<dbReference type="AlphaFoldDB" id="A0A8K0KDF2"/>
<comment type="caution">
    <text evidence="1">The sequence shown here is derived from an EMBL/GenBank/DDBJ whole genome shotgun (WGS) entry which is preliminary data.</text>
</comment>
<dbReference type="Proteomes" id="UP000792457">
    <property type="component" value="Unassembled WGS sequence"/>
</dbReference>
<name>A0A8K0KDF2_LADFU</name>
<reference evidence="1" key="1">
    <citation type="submission" date="2013-04" db="EMBL/GenBank/DDBJ databases">
        <authorList>
            <person name="Qu J."/>
            <person name="Murali S.C."/>
            <person name="Bandaranaike D."/>
            <person name="Bellair M."/>
            <person name="Blankenburg K."/>
            <person name="Chao H."/>
            <person name="Dinh H."/>
            <person name="Doddapaneni H."/>
            <person name="Downs B."/>
            <person name="Dugan-Rocha S."/>
            <person name="Elkadiri S."/>
            <person name="Gnanaolivu R.D."/>
            <person name="Hernandez B."/>
            <person name="Javaid M."/>
            <person name="Jayaseelan J.C."/>
            <person name="Lee S."/>
            <person name="Li M."/>
            <person name="Ming W."/>
            <person name="Munidasa M."/>
            <person name="Muniz J."/>
            <person name="Nguyen L."/>
            <person name="Ongeri F."/>
            <person name="Osuji N."/>
            <person name="Pu L.-L."/>
            <person name="Puazo M."/>
            <person name="Qu C."/>
            <person name="Quiroz J."/>
            <person name="Raj R."/>
            <person name="Weissenberger G."/>
            <person name="Xin Y."/>
            <person name="Zou X."/>
            <person name="Han Y."/>
            <person name="Richards S."/>
            <person name="Worley K."/>
            <person name="Muzny D."/>
            <person name="Gibbs R."/>
        </authorList>
    </citation>
    <scope>NUCLEOTIDE SEQUENCE</scope>
    <source>
        <strain evidence="1">Sampled in the wild</strain>
    </source>
</reference>
<proteinExistence type="predicted"/>
<organism evidence="1 2">
    <name type="scientific">Ladona fulva</name>
    <name type="common">Scarce chaser dragonfly</name>
    <name type="synonym">Libellula fulva</name>
    <dbReference type="NCBI Taxonomy" id="123851"/>
    <lineage>
        <taxon>Eukaryota</taxon>
        <taxon>Metazoa</taxon>
        <taxon>Ecdysozoa</taxon>
        <taxon>Arthropoda</taxon>
        <taxon>Hexapoda</taxon>
        <taxon>Insecta</taxon>
        <taxon>Pterygota</taxon>
        <taxon>Palaeoptera</taxon>
        <taxon>Odonata</taxon>
        <taxon>Epiprocta</taxon>
        <taxon>Anisoptera</taxon>
        <taxon>Libelluloidea</taxon>
        <taxon>Libellulidae</taxon>
        <taxon>Ladona</taxon>
    </lineage>
</organism>
<sequence>MYRGAKPTQPRGAGSTVVGFAPRFGIEILCAIFCCIYGKELLTKNGTAEMESRRNGKCHPRGHGRMGLRVGYSAASGAFSVPQTTLIDRVKISRKKALSPQEATK</sequence>
<accession>A0A8K0KDF2</accession>
<evidence type="ECO:0000313" key="2">
    <source>
        <dbReference type="Proteomes" id="UP000792457"/>
    </source>
</evidence>
<gene>
    <name evidence="1" type="ORF">J437_LFUL012149</name>
</gene>